<feature type="transmembrane region" description="Helical" evidence="1">
    <location>
        <begin position="82"/>
        <end position="105"/>
    </location>
</feature>
<dbReference type="STRING" id="861299.J421_2099"/>
<evidence type="ECO:0000256" key="1">
    <source>
        <dbReference type="SAM" id="Phobius"/>
    </source>
</evidence>
<dbReference type="EMBL" id="CP007128">
    <property type="protein sequence ID" value="AHG89636.1"/>
    <property type="molecule type" value="Genomic_DNA"/>
</dbReference>
<name>W0RFQ8_9BACT</name>
<dbReference type="AlphaFoldDB" id="W0RFQ8"/>
<evidence type="ECO:0008006" key="4">
    <source>
        <dbReference type="Google" id="ProtNLM"/>
    </source>
</evidence>
<dbReference type="InterPro" id="IPR032531">
    <property type="entry name" value="DUF4956"/>
</dbReference>
<sequence length="352" mass="38070">MSSSRHSPLHRVTTALTDNIVRRVVLYYALLFGAVALAWPHVPPHMRDALLKSYAPNLDVGAVFGAVPSKRDVVAARLAEPVALSVAGAVVAAFLLALPVAWIYMLTRERKGYRQSVVHTLVLLPVVVAGVVVLVKTSVALAFSLAGIVAAVRFRNSLEDSKDAVFLFLVTGVGLACGVEIEVAVVISVLFNAMALALFYSDFGRTPPALEGERAQKQMERALAIANRTSQFVARIDDEVLRSMAPAQLEALASRVRKRREEGAPNLPVTTPEAEFDARLRIVTTDPDALRPLVEPVLDARVKRWRLDLVDTDGGDPVVAYNVRWRKGNTPSDVVAAVCSEGAPFVVHAEVS</sequence>
<evidence type="ECO:0000313" key="3">
    <source>
        <dbReference type="Proteomes" id="UP000019151"/>
    </source>
</evidence>
<dbReference type="eggNOG" id="COG1285">
    <property type="taxonomic scope" value="Bacteria"/>
</dbReference>
<accession>W0RFQ8</accession>
<organism evidence="2 3">
    <name type="scientific">Gemmatirosa kalamazoonensis</name>
    <dbReference type="NCBI Taxonomy" id="861299"/>
    <lineage>
        <taxon>Bacteria</taxon>
        <taxon>Pseudomonadati</taxon>
        <taxon>Gemmatimonadota</taxon>
        <taxon>Gemmatimonadia</taxon>
        <taxon>Gemmatimonadales</taxon>
        <taxon>Gemmatimonadaceae</taxon>
        <taxon>Gemmatirosa</taxon>
    </lineage>
</organism>
<keyword evidence="3" id="KW-1185">Reference proteome</keyword>
<reference evidence="2 3" key="1">
    <citation type="journal article" date="2014" name="Genome Announc.">
        <title>Genome Sequence and Methylome of Soil Bacterium Gemmatirosa kalamazoonensis KBS708T, a Member of the Rarely Cultivated Gemmatimonadetes Phylum.</title>
        <authorList>
            <person name="Debruyn J.M."/>
            <person name="Radosevich M."/>
            <person name="Wommack K.E."/>
            <person name="Polson S.W."/>
            <person name="Hauser L.J."/>
            <person name="Fawaz M.N."/>
            <person name="Korlach J."/>
            <person name="Tsai Y.C."/>
        </authorList>
    </citation>
    <scope>NUCLEOTIDE SEQUENCE [LARGE SCALE GENOMIC DNA]</scope>
    <source>
        <strain evidence="2 3">KBS708</strain>
    </source>
</reference>
<dbReference type="OrthoDB" id="7559840at2"/>
<dbReference type="InParanoid" id="W0RFQ8"/>
<dbReference type="KEGG" id="gba:J421_2099"/>
<dbReference type="Pfam" id="PF16316">
    <property type="entry name" value="DUF4956"/>
    <property type="match status" value="1"/>
</dbReference>
<keyword evidence="1" id="KW-1133">Transmembrane helix</keyword>
<feature type="transmembrane region" description="Helical" evidence="1">
    <location>
        <begin position="117"/>
        <end position="146"/>
    </location>
</feature>
<keyword evidence="1" id="KW-0472">Membrane</keyword>
<proteinExistence type="predicted"/>
<protein>
    <recommendedName>
        <fullName evidence="4">DUF4956 domain-containing protein</fullName>
    </recommendedName>
</protein>
<feature type="transmembrane region" description="Helical" evidence="1">
    <location>
        <begin position="20"/>
        <end position="42"/>
    </location>
</feature>
<gene>
    <name evidence="2" type="ORF">J421_2099</name>
</gene>
<feature type="transmembrane region" description="Helical" evidence="1">
    <location>
        <begin position="166"/>
        <end position="199"/>
    </location>
</feature>
<dbReference type="HOGENOM" id="CLU_786998_0_0_0"/>
<dbReference type="Proteomes" id="UP000019151">
    <property type="component" value="Chromosome"/>
</dbReference>
<dbReference type="RefSeq" id="WP_025411127.1">
    <property type="nucleotide sequence ID" value="NZ_CP007128.1"/>
</dbReference>
<keyword evidence="1" id="KW-0812">Transmembrane</keyword>
<evidence type="ECO:0000313" key="2">
    <source>
        <dbReference type="EMBL" id="AHG89636.1"/>
    </source>
</evidence>